<comment type="caution">
    <text evidence="1">The sequence shown here is derived from an EMBL/GenBank/DDBJ whole genome shotgun (WGS) entry which is preliminary data.</text>
</comment>
<evidence type="ECO:0000313" key="1">
    <source>
        <dbReference type="EMBL" id="GFU19826.1"/>
    </source>
</evidence>
<reference evidence="1" key="1">
    <citation type="submission" date="2020-08" db="EMBL/GenBank/DDBJ databases">
        <title>Multicomponent nature underlies the extraordinary mechanical properties of spider dragline silk.</title>
        <authorList>
            <person name="Kono N."/>
            <person name="Nakamura H."/>
            <person name="Mori M."/>
            <person name="Yoshida Y."/>
            <person name="Ohtoshi R."/>
            <person name="Malay A.D."/>
            <person name="Moran D.A.P."/>
            <person name="Tomita M."/>
            <person name="Numata K."/>
            <person name="Arakawa K."/>
        </authorList>
    </citation>
    <scope>NUCLEOTIDE SEQUENCE</scope>
</reference>
<gene>
    <name evidence="1" type="ORF">NPIL_629791</name>
</gene>
<sequence length="141" mass="16545">MTLVPLVAEMFSELITNIVGPLPVITSGSKYLLTAMSVSSKYPDTVALWKEKKENHVLEYVLNPMKEISETCQQKYEREQDIILKAKIYKMFQMKTIEVFEKVILHRYGSLPKHLERNPDDYRMLKEITKTQHFPKPNIEE</sequence>
<dbReference type="AlphaFoldDB" id="A0A8X6QCW8"/>
<dbReference type="Proteomes" id="UP000887013">
    <property type="component" value="Unassembled WGS sequence"/>
</dbReference>
<protein>
    <submittedName>
        <fullName evidence="1">Uncharacterized protein</fullName>
    </submittedName>
</protein>
<evidence type="ECO:0000313" key="2">
    <source>
        <dbReference type="Proteomes" id="UP000887013"/>
    </source>
</evidence>
<proteinExistence type="predicted"/>
<dbReference type="OrthoDB" id="6435711at2759"/>
<accession>A0A8X6QCW8</accession>
<organism evidence="1 2">
    <name type="scientific">Nephila pilipes</name>
    <name type="common">Giant wood spider</name>
    <name type="synonym">Nephila maculata</name>
    <dbReference type="NCBI Taxonomy" id="299642"/>
    <lineage>
        <taxon>Eukaryota</taxon>
        <taxon>Metazoa</taxon>
        <taxon>Ecdysozoa</taxon>
        <taxon>Arthropoda</taxon>
        <taxon>Chelicerata</taxon>
        <taxon>Arachnida</taxon>
        <taxon>Araneae</taxon>
        <taxon>Araneomorphae</taxon>
        <taxon>Entelegynae</taxon>
        <taxon>Araneoidea</taxon>
        <taxon>Nephilidae</taxon>
        <taxon>Nephila</taxon>
    </lineage>
</organism>
<name>A0A8X6QCW8_NEPPI</name>
<dbReference type="EMBL" id="BMAW01080480">
    <property type="protein sequence ID" value="GFU19826.1"/>
    <property type="molecule type" value="Genomic_DNA"/>
</dbReference>
<keyword evidence="2" id="KW-1185">Reference proteome</keyword>